<evidence type="ECO:0000256" key="1">
    <source>
        <dbReference type="ARBA" id="ARBA00004370"/>
    </source>
</evidence>
<feature type="compositionally biased region" description="Polar residues" evidence="10">
    <location>
        <begin position="1"/>
        <end position="11"/>
    </location>
</feature>
<keyword evidence="3" id="KW-0812">Transmembrane</keyword>
<keyword evidence="2 9" id="KW-0813">Transport</keyword>
<dbReference type="Gene3D" id="2.60.40.3500">
    <property type="match status" value="1"/>
</dbReference>
<keyword evidence="7" id="KW-0998">Cell outer membrane</keyword>
<dbReference type="Pfam" id="PF00263">
    <property type="entry name" value="Secretin"/>
    <property type="match status" value="1"/>
</dbReference>
<accession>E1YDR4</accession>
<dbReference type="GO" id="GO:0009279">
    <property type="term" value="C:cell outer membrane"/>
    <property type="evidence" value="ECO:0007669"/>
    <property type="project" value="UniProtKB-SubCell"/>
</dbReference>
<dbReference type="InterPro" id="IPR013355">
    <property type="entry name" value="Pilus_4_PilQ"/>
</dbReference>
<keyword evidence="4" id="KW-0732">Signal</keyword>
<feature type="compositionally biased region" description="Basic and acidic residues" evidence="10">
    <location>
        <begin position="19"/>
        <end position="31"/>
    </location>
</feature>
<dbReference type="InterPro" id="IPR011662">
    <property type="entry name" value="Secretin/TonB_short_N"/>
</dbReference>
<proteinExistence type="inferred from homology"/>
<evidence type="ECO:0000256" key="8">
    <source>
        <dbReference type="RuleBase" id="RU004003"/>
    </source>
</evidence>
<protein>
    <recommendedName>
        <fullName evidence="11">Secretin/TonB short N-terminal domain-containing protein</fullName>
    </recommendedName>
</protein>
<dbReference type="AlphaFoldDB" id="E1YDR4"/>
<evidence type="ECO:0000256" key="3">
    <source>
        <dbReference type="ARBA" id="ARBA00022692"/>
    </source>
</evidence>
<keyword evidence="5" id="KW-0653">Protein transport</keyword>
<feature type="domain" description="Secretin/TonB short N-terminal" evidence="11">
    <location>
        <begin position="438"/>
        <end position="487"/>
    </location>
</feature>
<evidence type="ECO:0000256" key="5">
    <source>
        <dbReference type="ARBA" id="ARBA00022927"/>
    </source>
</evidence>
<dbReference type="GO" id="GO:0009306">
    <property type="term" value="P:protein secretion"/>
    <property type="evidence" value="ECO:0007669"/>
    <property type="project" value="InterPro"/>
</dbReference>
<dbReference type="InterPro" id="IPR051808">
    <property type="entry name" value="Type_IV_pilus_biogenesis"/>
</dbReference>
<evidence type="ECO:0000256" key="10">
    <source>
        <dbReference type="SAM" id="MobiDB-lite"/>
    </source>
</evidence>
<dbReference type="Gene3D" id="3.30.1370.120">
    <property type="match status" value="1"/>
</dbReference>
<name>E1YDR4_9BACT</name>
<evidence type="ECO:0000259" key="11">
    <source>
        <dbReference type="SMART" id="SM00965"/>
    </source>
</evidence>
<keyword evidence="6" id="KW-0472">Membrane</keyword>
<dbReference type="InterPro" id="IPR049371">
    <property type="entry name" value="GspD-like_N0"/>
</dbReference>
<evidence type="ECO:0000256" key="4">
    <source>
        <dbReference type="ARBA" id="ARBA00022729"/>
    </source>
</evidence>
<dbReference type="PANTHER" id="PTHR30604:SF1">
    <property type="entry name" value="DNA UTILIZATION PROTEIN HOFQ"/>
    <property type="match status" value="1"/>
</dbReference>
<dbReference type="NCBIfam" id="TIGR02515">
    <property type="entry name" value="IV_pilus_PilQ"/>
    <property type="match status" value="1"/>
</dbReference>
<feature type="region of interest" description="Disordered" evidence="10">
    <location>
        <begin position="1"/>
        <end position="35"/>
    </location>
</feature>
<dbReference type="InterPro" id="IPR001775">
    <property type="entry name" value="GspD/PilQ"/>
</dbReference>
<evidence type="ECO:0000256" key="2">
    <source>
        <dbReference type="ARBA" id="ARBA00022448"/>
    </source>
</evidence>
<dbReference type="EMBL" id="FR695868">
    <property type="protein sequence ID" value="CBX28708.1"/>
    <property type="molecule type" value="Genomic_DNA"/>
</dbReference>
<gene>
    <name evidence="12" type="ORF">N47_G40320</name>
</gene>
<dbReference type="PANTHER" id="PTHR30604">
    <property type="entry name" value="PROTEIN TRANSPORT PROTEIN HOFQ"/>
    <property type="match status" value="1"/>
</dbReference>
<dbReference type="SMART" id="SM00965">
    <property type="entry name" value="STN"/>
    <property type="match status" value="1"/>
</dbReference>
<reference evidence="12" key="1">
    <citation type="journal article" date="2011" name="Environ. Microbiol.">
        <title>Genomic insights into the metabolic potential of the polycyclic aromatic hydrocarbon degrading sulfate-reducing Deltaproteobacterium N47.</title>
        <authorList>
            <person name="Bergmann F."/>
            <person name="Selesi D."/>
            <person name="Weinmaier T."/>
            <person name="Tischler P."/>
            <person name="Rattei T."/>
            <person name="Meckenstock R.U."/>
        </authorList>
    </citation>
    <scope>NUCLEOTIDE SEQUENCE</scope>
</reference>
<dbReference type="Gene3D" id="3.30.1370.130">
    <property type="match status" value="1"/>
</dbReference>
<evidence type="ECO:0000256" key="9">
    <source>
        <dbReference type="RuleBase" id="RU004004"/>
    </source>
</evidence>
<dbReference type="PRINTS" id="PR00811">
    <property type="entry name" value="BCTERIALGSPD"/>
</dbReference>
<dbReference type="Pfam" id="PF11741">
    <property type="entry name" value="AMIN"/>
    <property type="match status" value="1"/>
</dbReference>
<dbReference type="InterPro" id="IPR021731">
    <property type="entry name" value="AMIN_dom"/>
</dbReference>
<comment type="subcellular location">
    <subcellularLocation>
        <location evidence="9">Cell outer membrane</location>
    </subcellularLocation>
    <subcellularLocation>
        <location evidence="1">Membrane</location>
    </subcellularLocation>
</comment>
<sequence>MYAQQDNQNAAAITESVLNDDKQSESTDVKINEPLASEELIPASESPAISEIKDEAKQLGGIEATNDEVLPTNENMKPAGSEAHTATKFKSISLDKSVTGLVVRVESDGIIKDYKSFTLKQNSSAKLPARIVFDIFNMKSPFRKEQSIPVNTKWVSRIRHYMYPEKFRVVLDTKNEYLNAFSAKPVLSGLLINIGSPEIKKEDIYSKSDIKEQPAAQAVSAIKTEKPDSLSEVNPVSVVSKKKHENNLRSAWVDKIDFLSEEGGKSTITIGTTKPVKYSINKASDKLLQIRLNNTNISVKQKRPLITTRFNSAVDGIWPVQTPEMKKSSIIAVELREAVPYVSEQSDNLIKVHFEPSSVSPKPEKEADIPVWKEALEVAPIETVKKEIKKPVTGIIPADVVNEDAEIGKKYTGEKVALDFYDTDIKNVFRILKEVSGKNFAIDKNVSGKVTLSLEKPVPWDQALDLVLKMNQLGMVYEGDIVRIANLETIKKEKELRQAGILADKKALEQQKELELLVVEYIPVSYSNAKTEILPHLEKIKTKDRGSISIDERTNLVIITDVPEVIKQAKEIVKKLDKVTPQVVIEARIVEATTSFSREIGVIWSADAGPNSSSSLGGTYDLNAAVNFPTTAANKGTIGFDFARINGSPFLLNAKLEAMEAQGEGKIVSAPKICTLDNKEATIKQGLRYPYNKLDTSGNTTTVFEDVDLELKVKPHVTPDNRISMLIKIKKRDLGIFINDQQSFTNKEAETELLVNDGDTVVIGGIIKTSKNTGGSLIPGLSRIPILGWFFKSDTKTDNKEELLIFITPKIVTLEQKI</sequence>
<organism evidence="12">
    <name type="scientific">uncultured Desulfobacterium sp</name>
    <dbReference type="NCBI Taxonomy" id="201089"/>
    <lineage>
        <taxon>Bacteria</taxon>
        <taxon>Pseudomonadati</taxon>
        <taxon>Thermodesulfobacteriota</taxon>
        <taxon>Desulfobacteria</taxon>
        <taxon>Desulfobacterales</taxon>
        <taxon>Desulfobacteriaceae</taxon>
        <taxon>Desulfobacterium</taxon>
        <taxon>environmental samples</taxon>
    </lineage>
</organism>
<evidence type="ECO:0000256" key="7">
    <source>
        <dbReference type="ARBA" id="ARBA00023237"/>
    </source>
</evidence>
<dbReference type="Pfam" id="PF21305">
    <property type="entry name" value="type_II_gspD_N0"/>
    <property type="match status" value="1"/>
</dbReference>
<evidence type="ECO:0000256" key="6">
    <source>
        <dbReference type="ARBA" id="ARBA00023136"/>
    </source>
</evidence>
<dbReference type="InterPro" id="IPR005644">
    <property type="entry name" value="NolW-like"/>
</dbReference>
<evidence type="ECO:0000313" key="12">
    <source>
        <dbReference type="EMBL" id="CBX28708.1"/>
    </source>
</evidence>
<dbReference type="InterPro" id="IPR004846">
    <property type="entry name" value="T2SS/T3SS_dom"/>
</dbReference>
<comment type="similarity">
    <text evidence="8">Belongs to the bacterial secretin family.</text>
</comment>
<dbReference type="InterPro" id="IPR038591">
    <property type="entry name" value="NolW-like_sf"/>
</dbReference>
<dbReference type="Pfam" id="PF03958">
    <property type="entry name" value="Secretin_N"/>
    <property type="match status" value="1"/>
</dbReference>